<dbReference type="OrthoDB" id="72206at2"/>
<accession>A0A1G9ETD7</accession>
<dbReference type="STRING" id="683260.SAMN05421874_111120"/>
<sequence length="65" mass="7671">MSDPRQIWLPHGVMLLCDTCDNDVFEVHTWKLQTTGMTFLGLDWANRDATCYVCTACRRIHWFHL</sequence>
<organism evidence="1 2">
    <name type="scientific">Nonomuraea maritima</name>
    <dbReference type="NCBI Taxonomy" id="683260"/>
    <lineage>
        <taxon>Bacteria</taxon>
        <taxon>Bacillati</taxon>
        <taxon>Actinomycetota</taxon>
        <taxon>Actinomycetes</taxon>
        <taxon>Streptosporangiales</taxon>
        <taxon>Streptosporangiaceae</taxon>
        <taxon>Nonomuraea</taxon>
    </lineage>
</organism>
<keyword evidence="2" id="KW-1185">Reference proteome</keyword>
<evidence type="ECO:0000313" key="2">
    <source>
        <dbReference type="Proteomes" id="UP000198683"/>
    </source>
</evidence>
<dbReference type="EMBL" id="FNFB01000011">
    <property type="protein sequence ID" value="SDK79265.1"/>
    <property type="molecule type" value="Genomic_DNA"/>
</dbReference>
<dbReference type="RefSeq" id="WP_090767032.1">
    <property type="nucleotide sequence ID" value="NZ_FNFB01000011.1"/>
</dbReference>
<evidence type="ECO:0000313" key="1">
    <source>
        <dbReference type="EMBL" id="SDK79265.1"/>
    </source>
</evidence>
<dbReference type="Proteomes" id="UP000198683">
    <property type="component" value="Unassembled WGS sequence"/>
</dbReference>
<protein>
    <submittedName>
        <fullName evidence="1">Uncharacterized protein</fullName>
    </submittedName>
</protein>
<dbReference type="AlphaFoldDB" id="A0A1G9ETD7"/>
<name>A0A1G9ETD7_9ACTN</name>
<proteinExistence type="predicted"/>
<gene>
    <name evidence="1" type="ORF">SAMN05421874_111120</name>
</gene>
<reference evidence="1 2" key="1">
    <citation type="submission" date="2016-10" db="EMBL/GenBank/DDBJ databases">
        <authorList>
            <person name="de Groot N.N."/>
        </authorList>
    </citation>
    <scope>NUCLEOTIDE SEQUENCE [LARGE SCALE GENOMIC DNA]</scope>
    <source>
        <strain evidence="1 2">CGMCC 4.5681</strain>
    </source>
</reference>